<evidence type="ECO:0000256" key="1">
    <source>
        <dbReference type="ARBA" id="ARBA00004496"/>
    </source>
</evidence>
<evidence type="ECO:0000313" key="5">
    <source>
        <dbReference type="EMBL" id="MCV6824799.1"/>
    </source>
</evidence>
<evidence type="ECO:0000256" key="3">
    <source>
        <dbReference type="ARBA" id="ARBA00023186"/>
    </source>
</evidence>
<dbReference type="Proteomes" id="UP001208041">
    <property type="component" value="Unassembled WGS sequence"/>
</dbReference>
<dbReference type="EMBL" id="JAOYFC010000002">
    <property type="protein sequence ID" value="MCV6824799.1"/>
    <property type="molecule type" value="Genomic_DNA"/>
</dbReference>
<dbReference type="PANTHER" id="PTHR38603">
    <property type="entry name" value="CHAPERONE NAPD"/>
    <property type="match status" value="1"/>
</dbReference>
<proteinExistence type="inferred from homology"/>
<dbReference type="RefSeq" id="WP_263953651.1">
    <property type="nucleotide sequence ID" value="NZ_JAOYFC010000002.1"/>
</dbReference>
<accession>A0AAE3IZC3</accession>
<protein>
    <recommendedName>
        <fullName evidence="4">Chaperone NapD</fullName>
    </recommendedName>
    <alternativeName>
        <fullName evidence="4">NapA signal peptide-binding chaperone NapD</fullName>
    </alternativeName>
</protein>
<organism evidence="5 6">
    <name type="scientific">Halocynthiibacter halioticoli</name>
    <dbReference type="NCBI Taxonomy" id="2986804"/>
    <lineage>
        <taxon>Bacteria</taxon>
        <taxon>Pseudomonadati</taxon>
        <taxon>Pseudomonadota</taxon>
        <taxon>Alphaproteobacteria</taxon>
        <taxon>Rhodobacterales</taxon>
        <taxon>Paracoccaceae</taxon>
        <taxon>Halocynthiibacter</taxon>
    </lineage>
</organism>
<dbReference type="HAMAP" id="MF_02200">
    <property type="entry name" value="NapD"/>
    <property type="match status" value="1"/>
</dbReference>
<dbReference type="PANTHER" id="PTHR38603:SF1">
    <property type="entry name" value="CHAPERONE NAPD"/>
    <property type="match status" value="1"/>
</dbReference>
<evidence type="ECO:0000256" key="4">
    <source>
        <dbReference type="HAMAP-Rule" id="MF_02200"/>
    </source>
</evidence>
<reference evidence="5" key="1">
    <citation type="submission" date="2022-10" db="EMBL/GenBank/DDBJ databases">
        <authorList>
            <person name="Yue Y."/>
        </authorList>
    </citation>
    <scope>NUCLEOTIDE SEQUENCE</scope>
    <source>
        <strain evidence="5">Z654</strain>
    </source>
</reference>
<dbReference type="GO" id="GO:0051224">
    <property type="term" value="P:negative regulation of protein transport"/>
    <property type="evidence" value="ECO:0007669"/>
    <property type="project" value="UniProtKB-UniRule"/>
</dbReference>
<dbReference type="GO" id="GO:0005737">
    <property type="term" value="C:cytoplasm"/>
    <property type="evidence" value="ECO:0007669"/>
    <property type="project" value="UniProtKB-SubCell"/>
</dbReference>
<dbReference type="GO" id="GO:0005048">
    <property type="term" value="F:signal sequence binding"/>
    <property type="evidence" value="ECO:0007669"/>
    <property type="project" value="UniProtKB-UniRule"/>
</dbReference>
<evidence type="ECO:0000313" key="6">
    <source>
        <dbReference type="Proteomes" id="UP001208041"/>
    </source>
</evidence>
<comment type="similarity">
    <text evidence="4">Belongs to the NapD family.</text>
</comment>
<comment type="subcellular location">
    <subcellularLocation>
        <location evidence="1 4">Cytoplasm</location>
    </subcellularLocation>
</comment>
<dbReference type="InterPro" id="IPR005623">
    <property type="entry name" value="Chaperone_NapD_NO3_reduct"/>
</dbReference>
<dbReference type="Gene3D" id="3.30.70.920">
    <property type="match status" value="1"/>
</dbReference>
<comment type="caution">
    <text evidence="5">The sequence shown here is derived from an EMBL/GenBank/DDBJ whole genome shotgun (WGS) entry which is preliminary data.</text>
</comment>
<comment type="subunit">
    <text evidence="4">Interacts with the cytoplasmic NapA precursor.</text>
</comment>
<keyword evidence="6" id="KW-1185">Reference proteome</keyword>
<keyword evidence="3 4" id="KW-0143">Chaperone</keyword>
<sequence length="79" mass="8535">MPDVVHISSLLLRADPAKLPSVLEDVAGVPNAEVPMSDENGKIIVTLETDSESEIVESLTKLQLIDGVYSASLVYHQMD</sequence>
<evidence type="ECO:0000256" key="2">
    <source>
        <dbReference type="ARBA" id="ARBA00022490"/>
    </source>
</evidence>
<gene>
    <name evidence="4" type="primary">napD</name>
    <name evidence="5" type="ORF">OH136_09555</name>
</gene>
<name>A0AAE3IZC3_9RHOB</name>
<comment type="function">
    <text evidence="4">Chaperone for NapA, the catalytic subunit of the periplasmic nitrate reductase. It binds directly and specifically to the twin-arginine signal peptide of NapA, preventing premature interaction with the Tat translocase and premature export.</text>
</comment>
<dbReference type="Pfam" id="PF03927">
    <property type="entry name" value="NapD"/>
    <property type="match status" value="1"/>
</dbReference>
<dbReference type="AlphaFoldDB" id="A0AAE3IZC3"/>
<keyword evidence="2 4" id="KW-0963">Cytoplasm</keyword>